<feature type="transmembrane region" description="Helical" evidence="1">
    <location>
        <begin position="145"/>
        <end position="163"/>
    </location>
</feature>
<keyword evidence="1" id="KW-0812">Transmembrane</keyword>
<dbReference type="Pfam" id="PF03613">
    <property type="entry name" value="EIID-AGA"/>
    <property type="match status" value="1"/>
</dbReference>
<organism evidence="2 3">
    <name type="scientific">Anaerostipes hadrus</name>
    <dbReference type="NCBI Taxonomy" id="649756"/>
    <lineage>
        <taxon>Bacteria</taxon>
        <taxon>Bacillati</taxon>
        <taxon>Bacillota</taxon>
        <taxon>Clostridia</taxon>
        <taxon>Lachnospirales</taxon>
        <taxon>Lachnospiraceae</taxon>
        <taxon>Anaerostipes</taxon>
    </lineage>
</organism>
<dbReference type="InterPro" id="IPR050303">
    <property type="entry name" value="GatZ_KbaZ_carbometab"/>
</dbReference>
<accession>A0A174TNU7</accession>
<dbReference type="PROSITE" id="PS51108">
    <property type="entry name" value="PTS_EIID"/>
    <property type="match status" value="1"/>
</dbReference>
<dbReference type="EMBL" id="CZAU01000040">
    <property type="protein sequence ID" value="CUQ08509.1"/>
    <property type="molecule type" value="Genomic_DNA"/>
</dbReference>
<protein>
    <submittedName>
        <fullName evidence="2">PTS system mannose-specific EIID component</fullName>
    </submittedName>
</protein>
<evidence type="ECO:0000313" key="3">
    <source>
        <dbReference type="Proteomes" id="UP000095564"/>
    </source>
</evidence>
<keyword evidence="1" id="KW-1133">Transmembrane helix</keyword>
<feature type="transmembrane region" description="Helical" evidence="1">
    <location>
        <begin position="255"/>
        <end position="273"/>
    </location>
</feature>
<dbReference type="PANTHER" id="PTHR32502:SF23">
    <property type="entry name" value="TRANSPORT PROTEIN, PTS SYSTEM"/>
    <property type="match status" value="1"/>
</dbReference>
<evidence type="ECO:0000313" key="2">
    <source>
        <dbReference type="EMBL" id="CUQ08509.1"/>
    </source>
</evidence>
<sequence>MGETVQKKLSKKDIIKSYLIWTFFSHSTYNYERMQASGVLHAIAPSLEKLYGKDTQELREACERHMEFFNTEPNVGGCILGITLALEEQRANGEDVDPEMISSIKTGLMGPLAGIGDTIWQGTLSPIALGIILGMAKVGNFMGPLIYLLTIGIVLFGLGYVSYTKGYYMGREGIGKIIGSGLLNRVTEKATVVGATVLGGLTASYVTIQSGLKLHLSTGTLDVQTAVLDSIFKGILPLTITLLTVFLLKKKVNVNVILLILIAIGAVGTLIGFF</sequence>
<gene>
    <name evidence="2" type="primary">manZ_5</name>
    <name evidence="2" type="ORF">ERS852520_03009</name>
</gene>
<dbReference type="InterPro" id="IPR004704">
    <property type="entry name" value="PTS_IID_man"/>
</dbReference>
<dbReference type="OrthoDB" id="9795582at2"/>
<reference evidence="2 3" key="1">
    <citation type="submission" date="2015-09" db="EMBL/GenBank/DDBJ databases">
        <authorList>
            <consortium name="Pathogen Informatics"/>
        </authorList>
    </citation>
    <scope>NUCLEOTIDE SEQUENCE [LARGE SCALE GENOMIC DNA]</scope>
    <source>
        <strain evidence="2 3">2789STDY5834908</strain>
    </source>
</reference>
<evidence type="ECO:0000256" key="1">
    <source>
        <dbReference type="SAM" id="Phobius"/>
    </source>
</evidence>
<dbReference type="AlphaFoldDB" id="A0A174TNU7"/>
<dbReference type="Proteomes" id="UP000095564">
    <property type="component" value="Unassembled WGS sequence"/>
</dbReference>
<feature type="transmembrane region" description="Helical" evidence="1">
    <location>
        <begin position="230"/>
        <end position="248"/>
    </location>
</feature>
<keyword evidence="1" id="KW-0472">Membrane</keyword>
<dbReference type="RefSeq" id="WP_055161924.1">
    <property type="nucleotide sequence ID" value="NZ_CZAU01000040.1"/>
</dbReference>
<proteinExistence type="predicted"/>
<dbReference type="PANTHER" id="PTHR32502">
    <property type="entry name" value="N-ACETYLGALACTOSAMINE PERMEASE II COMPONENT-RELATED"/>
    <property type="match status" value="1"/>
</dbReference>
<name>A0A174TNU7_ANAHA</name>
<dbReference type="GO" id="GO:0005886">
    <property type="term" value="C:plasma membrane"/>
    <property type="evidence" value="ECO:0007669"/>
    <property type="project" value="TreeGrafter"/>
</dbReference>
<dbReference type="GO" id="GO:0009401">
    <property type="term" value="P:phosphoenolpyruvate-dependent sugar phosphotransferase system"/>
    <property type="evidence" value="ECO:0007669"/>
    <property type="project" value="InterPro"/>
</dbReference>